<keyword evidence="6" id="KW-1133">Transmembrane helix</keyword>
<dbReference type="InterPro" id="IPR017853">
    <property type="entry name" value="GH"/>
</dbReference>
<feature type="compositionally biased region" description="Low complexity" evidence="5">
    <location>
        <begin position="46"/>
        <end position="110"/>
    </location>
</feature>
<feature type="compositionally biased region" description="Low complexity" evidence="5">
    <location>
        <begin position="118"/>
        <end position="150"/>
    </location>
</feature>
<name>A0A7J0DY92_9ERIC</name>
<evidence type="ECO:0000256" key="7">
    <source>
        <dbReference type="SAM" id="SignalP"/>
    </source>
</evidence>
<accession>A0A7J0DY92</accession>
<dbReference type="GO" id="GO:0000272">
    <property type="term" value="P:polysaccharide catabolic process"/>
    <property type="evidence" value="ECO:0007669"/>
    <property type="project" value="UniProtKB-KW"/>
</dbReference>
<evidence type="ECO:0000313" key="9">
    <source>
        <dbReference type="Proteomes" id="UP000585474"/>
    </source>
</evidence>
<keyword evidence="9" id="KW-1185">Reference proteome</keyword>
<dbReference type="PANTHER" id="PTHR31352:SF37">
    <property type="entry name" value="INACTIVE BETA-AMYLASE 4, CHLOROPLASTIC"/>
    <property type="match status" value="1"/>
</dbReference>
<dbReference type="Gene3D" id="3.20.20.80">
    <property type="entry name" value="Glycosidases"/>
    <property type="match status" value="1"/>
</dbReference>
<comment type="catalytic activity">
    <reaction evidence="4">
        <text>Hydrolysis of (1-&gt;4)-alpha-D-glucosidic linkages in polysaccharides so as to remove successive maltose units from the non-reducing ends of the chains.</text>
        <dbReference type="EC" id="3.2.1.2"/>
    </reaction>
</comment>
<dbReference type="AlphaFoldDB" id="A0A7J0DY92"/>
<comment type="similarity">
    <text evidence="1 4">Belongs to the glycosyl hydrolase 14 family.</text>
</comment>
<protein>
    <recommendedName>
        <fullName evidence="4">Beta-amylase</fullName>
        <ecNumber evidence="4">3.2.1.2</ecNumber>
    </recommendedName>
</protein>
<keyword evidence="7" id="KW-0732">Signal</keyword>
<dbReference type="PANTHER" id="PTHR31352">
    <property type="entry name" value="BETA-AMYLASE 1, CHLOROPLASTIC"/>
    <property type="match status" value="1"/>
</dbReference>
<keyword evidence="4" id="KW-0378">Hydrolase</keyword>
<dbReference type="PRINTS" id="PR01217">
    <property type="entry name" value="PRICHEXTENSN"/>
</dbReference>
<keyword evidence="6" id="KW-0812">Transmembrane</keyword>
<feature type="compositionally biased region" description="Pro residues" evidence="5">
    <location>
        <begin position="35"/>
        <end position="45"/>
    </location>
</feature>
<evidence type="ECO:0000256" key="5">
    <source>
        <dbReference type="SAM" id="MobiDB-lite"/>
    </source>
</evidence>
<organism evidence="8 9">
    <name type="scientific">Actinidia rufa</name>
    <dbReference type="NCBI Taxonomy" id="165716"/>
    <lineage>
        <taxon>Eukaryota</taxon>
        <taxon>Viridiplantae</taxon>
        <taxon>Streptophyta</taxon>
        <taxon>Embryophyta</taxon>
        <taxon>Tracheophyta</taxon>
        <taxon>Spermatophyta</taxon>
        <taxon>Magnoliopsida</taxon>
        <taxon>eudicotyledons</taxon>
        <taxon>Gunneridae</taxon>
        <taxon>Pentapetalae</taxon>
        <taxon>asterids</taxon>
        <taxon>Ericales</taxon>
        <taxon>Actinidiaceae</taxon>
        <taxon>Actinidia</taxon>
    </lineage>
</organism>
<evidence type="ECO:0000256" key="4">
    <source>
        <dbReference type="RuleBase" id="RU000509"/>
    </source>
</evidence>
<dbReference type="InterPro" id="IPR001554">
    <property type="entry name" value="Glyco_hydro_14"/>
</dbReference>
<keyword evidence="4" id="KW-0326">Glycosidase</keyword>
<feature type="chain" id="PRO_5029852251" description="Beta-amylase" evidence="7">
    <location>
        <begin position="21"/>
        <end position="620"/>
    </location>
</feature>
<dbReference type="EC" id="3.2.1.2" evidence="4"/>
<sequence>MWRFLVISLVLLCVPDSGTAQRTNAPAPAPASANPLPPAVSPASPPASSHASPSMSPTSPSPTAKTPEISPASAETPVSTPSTSPTASTPSLSPPATAETPANTPATSPAAPTPVMAPVPTEIPATPAEAPEAFPSTRSQPSPTPASSSPEIAQGEIGDESVVRDPTMAVAENGGESFLNCRFSIEKRKFRKNLENSSPRMGALSAEIGRRWRSQSHSEVSSLRCCSDAFTEDGTCLLYNWWALSSAVDACHALSFALAREERCLAVSDFTQGLLESNRSEANKDAAMISSQLCLTVEVVSQEGLVSVMNATAYWRLWTHMDAREKSRSPLSVSSKQKRVPIFVMTRIDSFGIDTGGALKIRKIKALTISLKALKSAGLKLHVALSFHSNVHLSSGGQGGVRLLLWILEVEVSKPVTSTELMFVAEACILARMEDLKMVAYQEGKPLWGNKGPYNTGCYNSFPSGVPFLKREKIAFFLILVIFPLFALPFSGMWCHTVSHPAELTAGYYNTAIRDGYDPLASMLSRHRTALQISCCEMMDNDTPETYCCSPERLIQQEGIGEGEATICSGKRVEPKHHVLGNGVNHAAPLVGECAPPGQQVPPPCMRPIYDILVIERGCN</sequence>
<keyword evidence="6" id="KW-0472">Membrane</keyword>
<reference evidence="9" key="1">
    <citation type="submission" date="2019-07" db="EMBL/GenBank/DDBJ databases">
        <title>De Novo Assembly of kiwifruit Actinidia rufa.</title>
        <authorList>
            <person name="Sugita-Konishi S."/>
            <person name="Sato K."/>
            <person name="Mori E."/>
            <person name="Abe Y."/>
            <person name="Kisaki G."/>
            <person name="Hamano K."/>
            <person name="Suezawa K."/>
            <person name="Otani M."/>
            <person name="Fukuda T."/>
            <person name="Manabe T."/>
            <person name="Gomi K."/>
            <person name="Tabuchi M."/>
            <person name="Akimitsu K."/>
            <person name="Kataoka I."/>
        </authorList>
    </citation>
    <scope>NUCLEOTIDE SEQUENCE [LARGE SCALE GENOMIC DNA]</scope>
    <source>
        <strain evidence="9">cv. Fuchu</strain>
    </source>
</reference>
<feature type="region of interest" description="Disordered" evidence="5">
    <location>
        <begin position="21"/>
        <end position="158"/>
    </location>
</feature>
<dbReference type="EMBL" id="BJWL01000445">
    <property type="protein sequence ID" value="GFS45141.1"/>
    <property type="molecule type" value="Genomic_DNA"/>
</dbReference>
<dbReference type="Proteomes" id="UP000585474">
    <property type="component" value="Unassembled WGS sequence"/>
</dbReference>
<dbReference type="GO" id="GO:0016161">
    <property type="term" value="F:beta-amylase activity"/>
    <property type="evidence" value="ECO:0007669"/>
    <property type="project" value="UniProtKB-EC"/>
</dbReference>
<evidence type="ECO:0000256" key="6">
    <source>
        <dbReference type="SAM" id="Phobius"/>
    </source>
</evidence>
<keyword evidence="2 4" id="KW-0119">Carbohydrate metabolism</keyword>
<comment type="caution">
    <text evidence="8">The sequence shown here is derived from an EMBL/GenBank/DDBJ whole genome shotgun (WGS) entry which is preliminary data.</text>
</comment>
<dbReference type="Pfam" id="PF01373">
    <property type="entry name" value="Glyco_hydro_14"/>
    <property type="match status" value="1"/>
</dbReference>
<proteinExistence type="inferred from homology"/>
<evidence type="ECO:0000313" key="8">
    <source>
        <dbReference type="EMBL" id="GFS45141.1"/>
    </source>
</evidence>
<evidence type="ECO:0000256" key="3">
    <source>
        <dbReference type="ARBA" id="ARBA00023326"/>
    </source>
</evidence>
<feature type="transmembrane region" description="Helical" evidence="6">
    <location>
        <begin position="474"/>
        <end position="495"/>
    </location>
</feature>
<gene>
    <name evidence="8" type="ORF">Acr_00g0094430</name>
</gene>
<evidence type="ECO:0000256" key="1">
    <source>
        <dbReference type="ARBA" id="ARBA00005652"/>
    </source>
</evidence>
<keyword evidence="3 4" id="KW-0624">Polysaccharide degradation</keyword>
<evidence type="ECO:0000256" key="2">
    <source>
        <dbReference type="ARBA" id="ARBA00023277"/>
    </source>
</evidence>
<feature type="signal peptide" evidence="7">
    <location>
        <begin position="1"/>
        <end position="20"/>
    </location>
</feature>
<dbReference type="SUPFAM" id="SSF51445">
    <property type="entry name" value="(Trans)glycosidases"/>
    <property type="match status" value="1"/>
</dbReference>